<feature type="domain" description="Prolyl 4-hydroxylase N-terminal" evidence="1">
    <location>
        <begin position="29"/>
        <end position="141"/>
    </location>
</feature>
<evidence type="ECO:0000259" key="1">
    <source>
        <dbReference type="Pfam" id="PF08336"/>
    </source>
</evidence>
<dbReference type="OrthoDB" id="5850448at2759"/>
<name>A0A238BNN0_9BILA</name>
<gene>
    <name evidence="2" type="ORF">X798_06849</name>
</gene>
<dbReference type="Gene3D" id="2.60.120.620">
    <property type="entry name" value="q2cbj1_9rhob like domain"/>
    <property type="match status" value="1"/>
</dbReference>
<sequence length="339" mass="39656">MHNLKMILWTVIYAFLLFATVFAEFYTSLALLETLIEAEKAIPAIINGYVEKELERLDYLKKFVQEVQDNNDKSMTNSEEAIRHPINAFLLIKEMIKGWNKALKIMRLNSANDVIRNFTRQKVIKRLNYPTEHELFYSARTIDPDHPRAKGNIKGYKVLLKNNRIQSNDMQRDILSINNIRQDNEVDEGVLLTYETLCRQEVHFRRTTESWLYCYYKMDHPYLRLAPFKVEVVRQNPLVVLFYDIMSDEESRVIQMLAEPKACLVLLFVLCAYLKSMEHETVKRIDRRLELATNLKVETAEDLQMTEPEIGGRTVFLTNLKISVSCIKVSCSIFSAARQ</sequence>
<accession>A0A238BNN0</accession>
<dbReference type="GO" id="GO:0004656">
    <property type="term" value="F:procollagen-proline 4-dioxygenase activity"/>
    <property type="evidence" value="ECO:0007669"/>
    <property type="project" value="InterPro"/>
</dbReference>
<dbReference type="Pfam" id="PF08336">
    <property type="entry name" value="P4Ha_N"/>
    <property type="match status" value="1"/>
</dbReference>
<evidence type="ECO:0000313" key="2">
    <source>
        <dbReference type="EMBL" id="OZC06168.1"/>
    </source>
</evidence>
<dbReference type="GO" id="GO:0005783">
    <property type="term" value="C:endoplasmic reticulum"/>
    <property type="evidence" value="ECO:0007669"/>
    <property type="project" value="InterPro"/>
</dbReference>
<evidence type="ECO:0000313" key="3">
    <source>
        <dbReference type="Proteomes" id="UP000242913"/>
    </source>
</evidence>
<keyword evidence="3" id="KW-1185">Reference proteome</keyword>
<dbReference type="InterPro" id="IPR013547">
    <property type="entry name" value="P4H_N"/>
</dbReference>
<dbReference type="EMBL" id="KZ270194">
    <property type="protein sequence ID" value="OZC06168.1"/>
    <property type="molecule type" value="Genomic_DNA"/>
</dbReference>
<proteinExistence type="predicted"/>
<dbReference type="AlphaFoldDB" id="A0A238BNN0"/>
<dbReference type="Proteomes" id="UP000242913">
    <property type="component" value="Unassembled WGS sequence"/>
</dbReference>
<dbReference type="Gene3D" id="6.10.140.1460">
    <property type="match status" value="1"/>
</dbReference>
<reference evidence="2 3" key="1">
    <citation type="submission" date="2015-12" db="EMBL/GenBank/DDBJ databases">
        <title>Draft genome of the nematode, Onchocerca flexuosa.</title>
        <authorList>
            <person name="Mitreva M."/>
        </authorList>
    </citation>
    <scope>NUCLEOTIDE SEQUENCE [LARGE SCALE GENOMIC DNA]</scope>
    <source>
        <strain evidence="2">Red Deer</strain>
    </source>
</reference>
<protein>
    <submittedName>
        <fullName evidence="2">Prolyl 4-Hydroxylase alpha-subunit, region</fullName>
    </submittedName>
</protein>
<organism evidence="2 3">
    <name type="scientific">Onchocerca flexuosa</name>
    <dbReference type="NCBI Taxonomy" id="387005"/>
    <lineage>
        <taxon>Eukaryota</taxon>
        <taxon>Metazoa</taxon>
        <taxon>Ecdysozoa</taxon>
        <taxon>Nematoda</taxon>
        <taxon>Chromadorea</taxon>
        <taxon>Rhabditida</taxon>
        <taxon>Spirurina</taxon>
        <taxon>Spiruromorpha</taxon>
        <taxon>Filarioidea</taxon>
        <taxon>Onchocercidae</taxon>
        <taxon>Onchocerca</taxon>
    </lineage>
</organism>